<dbReference type="RefSeq" id="XP_034014592.1">
    <property type="nucleotide sequence ID" value="XM_034158870.1"/>
</dbReference>
<feature type="region of interest" description="Disordered" evidence="3">
    <location>
        <begin position="1"/>
        <end position="82"/>
    </location>
</feature>
<dbReference type="PANTHER" id="PTHR37534">
    <property type="entry name" value="TRANSCRIPTIONAL ACTIVATOR PROTEIN UGA3"/>
    <property type="match status" value="1"/>
</dbReference>
<evidence type="ECO:0000256" key="1">
    <source>
        <dbReference type="ARBA" id="ARBA00004123"/>
    </source>
</evidence>
<dbReference type="VEuPathDB" id="FungiDB:DIURU_000603"/>
<keyword evidence="2" id="KW-0539">Nucleus</keyword>
<accession>A0A642UZ57</accession>
<dbReference type="Proteomes" id="UP000449547">
    <property type="component" value="Unassembled WGS sequence"/>
</dbReference>
<dbReference type="GO" id="GO:0045944">
    <property type="term" value="P:positive regulation of transcription by RNA polymerase II"/>
    <property type="evidence" value="ECO:0007669"/>
    <property type="project" value="TreeGrafter"/>
</dbReference>
<sequence>MLPSFSLPTLPSIPPMAPSVARHPPSAPAIPTTSPAPSGASPAVNHTTYQPQAAPATNRAPEPSVPSSGHPSPLGSSKNPAIVNLLNSGPDASVYLSADDLNLLAEDLNKMLTDIVVDGVDPASLPEMSMMQPQPSPSSVPEHNLPLSYIKVTAPHEKLYLEEFYSEFAAIVLPLPAWDAQLRQYYNPARDIILKLSANEPFLMAAVLAEGAKSSFKKNNLKDDDDAYRRYLSKCLSLLGPAMRSSNATLTHNVEAVLVTVLLLTSDTASNAAPDWRPHLRGARDLLLKLARQRVRSTPVLVFCKTWFVAIEVLAGISSRGGGTLANDEIDLLLTPTPYEDEMLRGLGVLRANGFNIFTGAHHDTIPLFRDLTKALAERRRRRTLNKSLEGSWDHMRLFTEFWNQLQVSFVTRQGVCTVQEYQAQAETTAIPEGALVDVLRSQVMVSWMDVSHQSFMLAALITLLTKFFGESHTSPQVQLLTNELTRFLSVLSEPQSHRELIKCSLMMISWPMYVAGLNCHDEQQKYLLMKYFRATAEGGSGTAQHALDRVYSTWKNHKQGIDVDDDDDVDRLDIVSY</sequence>
<dbReference type="GO" id="GO:0000976">
    <property type="term" value="F:transcription cis-regulatory region binding"/>
    <property type="evidence" value="ECO:0007669"/>
    <property type="project" value="TreeGrafter"/>
</dbReference>
<dbReference type="GO" id="GO:0003700">
    <property type="term" value="F:DNA-binding transcription factor activity"/>
    <property type="evidence" value="ECO:0007669"/>
    <property type="project" value="TreeGrafter"/>
</dbReference>
<dbReference type="Pfam" id="PF11951">
    <property type="entry name" value="Fungal_trans_2"/>
    <property type="match status" value="1"/>
</dbReference>
<dbReference type="InterPro" id="IPR021858">
    <property type="entry name" value="Fun_TF"/>
</dbReference>
<comment type="caution">
    <text evidence="4">The sequence shown here is derived from an EMBL/GenBank/DDBJ whole genome shotgun (WGS) entry which is preliminary data.</text>
</comment>
<dbReference type="OrthoDB" id="424974at2759"/>
<protein>
    <recommendedName>
        <fullName evidence="6">Transcription factor domain-containing protein</fullName>
    </recommendedName>
</protein>
<dbReference type="AlphaFoldDB" id="A0A642UZ57"/>
<evidence type="ECO:0000313" key="5">
    <source>
        <dbReference type="Proteomes" id="UP000449547"/>
    </source>
</evidence>
<name>A0A642UZ57_DIURU</name>
<feature type="compositionally biased region" description="Low complexity" evidence="3">
    <location>
        <begin position="29"/>
        <end position="43"/>
    </location>
</feature>
<keyword evidence="5" id="KW-1185">Reference proteome</keyword>
<dbReference type="OMA" id="YWFVSFE"/>
<dbReference type="EMBL" id="SWFT01000026">
    <property type="protein sequence ID" value="KAA8907283.1"/>
    <property type="molecule type" value="Genomic_DNA"/>
</dbReference>
<dbReference type="PANTHER" id="PTHR37534:SF49">
    <property type="entry name" value="LYSINE BIOSYNTHESIS REGULATORY PROTEIN LYS14"/>
    <property type="match status" value="1"/>
</dbReference>
<reference evidence="4 5" key="1">
    <citation type="submission" date="2019-07" db="EMBL/GenBank/DDBJ databases">
        <title>Genome assembly of two rare yeast pathogens: Diutina rugosa and Trichomonascus ciferrii.</title>
        <authorList>
            <person name="Mixao V."/>
            <person name="Saus E."/>
            <person name="Hansen A."/>
            <person name="Lass-Flor C."/>
            <person name="Gabaldon T."/>
        </authorList>
    </citation>
    <scope>NUCLEOTIDE SEQUENCE [LARGE SCALE GENOMIC DNA]</scope>
    <source>
        <strain evidence="4 5">CBS 613</strain>
    </source>
</reference>
<evidence type="ECO:0000313" key="4">
    <source>
        <dbReference type="EMBL" id="KAA8907283.1"/>
    </source>
</evidence>
<proteinExistence type="predicted"/>
<dbReference type="GO" id="GO:0005634">
    <property type="term" value="C:nucleus"/>
    <property type="evidence" value="ECO:0007669"/>
    <property type="project" value="UniProtKB-SubCell"/>
</dbReference>
<comment type="subcellular location">
    <subcellularLocation>
        <location evidence="1">Nucleus</location>
    </subcellularLocation>
</comment>
<evidence type="ECO:0000256" key="2">
    <source>
        <dbReference type="ARBA" id="ARBA00023242"/>
    </source>
</evidence>
<gene>
    <name evidence="4" type="ORF">DIURU_000603</name>
</gene>
<evidence type="ECO:0000256" key="3">
    <source>
        <dbReference type="SAM" id="MobiDB-lite"/>
    </source>
</evidence>
<dbReference type="GeneID" id="54779256"/>
<evidence type="ECO:0008006" key="6">
    <source>
        <dbReference type="Google" id="ProtNLM"/>
    </source>
</evidence>
<organism evidence="4 5">
    <name type="scientific">Diutina rugosa</name>
    <name type="common">Yeast</name>
    <name type="synonym">Candida rugosa</name>
    <dbReference type="NCBI Taxonomy" id="5481"/>
    <lineage>
        <taxon>Eukaryota</taxon>
        <taxon>Fungi</taxon>
        <taxon>Dikarya</taxon>
        <taxon>Ascomycota</taxon>
        <taxon>Saccharomycotina</taxon>
        <taxon>Pichiomycetes</taxon>
        <taxon>Debaryomycetaceae</taxon>
        <taxon>Diutina</taxon>
    </lineage>
</organism>
<feature type="compositionally biased region" description="Low complexity" evidence="3">
    <location>
        <begin position="61"/>
        <end position="77"/>
    </location>
</feature>